<feature type="non-terminal residue" evidence="1">
    <location>
        <position position="56"/>
    </location>
</feature>
<protein>
    <submittedName>
        <fullName evidence="1">1,4-beta-xylanase</fullName>
    </submittedName>
</protein>
<dbReference type="Proteomes" id="UP000298340">
    <property type="component" value="Unassembled WGS sequence"/>
</dbReference>
<gene>
    <name evidence="1" type="ORF">D0809_25615</name>
</gene>
<keyword evidence="1" id="KW-0326">Glycosidase</keyword>
<accession>A0A4Y7U6K4</accession>
<organism evidence="1 2">
    <name type="scientific">Flavobacterium circumlabens</name>
    <dbReference type="NCBI Taxonomy" id="2133765"/>
    <lineage>
        <taxon>Bacteria</taxon>
        <taxon>Pseudomonadati</taxon>
        <taxon>Bacteroidota</taxon>
        <taxon>Flavobacteriia</taxon>
        <taxon>Flavobacteriales</taxon>
        <taxon>Flavobacteriaceae</taxon>
        <taxon>Flavobacterium</taxon>
    </lineage>
</organism>
<name>A0A4Y7U6K4_9FLAO</name>
<evidence type="ECO:0000313" key="1">
    <source>
        <dbReference type="EMBL" id="TEB41419.1"/>
    </source>
</evidence>
<dbReference type="PROSITE" id="PS51257">
    <property type="entry name" value="PROKAR_LIPOPROTEIN"/>
    <property type="match status" value="1"/>
</dbReference>
<keyword evidence="1" id="KW-0858">Xylan degradation</keyword>
<dbReference type="GO" id="GO:0045493">
    <property type="term" value="P:xylan catabolic process"/>
    <property type="evidence" value="ECO:0007669"/>
    <property type="project" value="UniProtKB-KW"/>
</dbReference>
<dbReference type="EMBL" id="QWDN01000247">
    <property type="protein sequence ID" value="TEB41419.1"/>
    <property type="molecule type" value="Genomic_DNA"/>
</dbReference>
<comment type="caution">
    <text evidence="1">The sequence shown here is derived from an EMBL/GenBank/DDBJ whole genome shotgun (WGS) entry which is preliminary data.</text>
</comment>
<keyword evidence="1" id="KW-0378">Hydrolase</keyword>
<reference evidence="1 2" key="1">
    <citation type="journal article" date="2018" name="Syst. Appl. Microbiol.">
        <title>Flavobacterium circumlabens sp. nov. and Flavobacterium cupreum sp. nov., two psychrotrophic species isolated from Antarctic environmental samples.</title>
        <authorList>
            <person name="Kralova S."/>
            <person name="Busse H.J."/>
            <person name="Svec P."/>
            <person name="Maslanova I."/>
            <person name="Stankova E."/>
            <person name="Bartak M."/>
            <person name="Sedlacek I."/>
        </authorList>
    </citation>
    <scope>NUCLEOTIDE SEQUENCE [LARGE SCALE GENOMIC DNA]</scope>
    <source>
        <strain evidence="1 2">CCM 8828</strain>
    </source>
</reference>
<proteinExistence type="predicted"/>
<sequence length="56" mass="6623">MREIKLYLTLVLAGTLLISCNNKKNNSEENKKEETAVVEKREIWTKDQANKWYAEH</sequence>
<dbReference type="GO" id="GO:0016798">
    <property type="term" value="F:hydrolase activity, acting on glycosyl bonds"/>
    <property type="evidence" value="ECO:0007669"/>
    <property type="project" value="UniProtKB-KW"/>
</dbReference>
<keyword evidence="1" id="KW-0624">Polysaccharide degradation</keyword>
<keyword evidence="1" id="KW-0119">Carbohydrate metabolism</keyword>
<evidence type="ECO:0000313" key="2">
    <source>
        <dbReference type="Proteomes" id="UP000298340"/>
    </source>
</evidence>
<dbReference type="AlphaFoldDB" id="A0A4Y7U6K4"/>